<proteinExistence type="predicted"/>
<reference evidence="2 3" key="1">
    <citation type="journal article" date="2019" name="Int. J. Syst. Evol. Microbiol.">
        <title>The Global Catalogue of Microorganisms (GCM) 10K type strain sequencing project: providing services to taxonomists for standard genome sequencing and annotation.</title>
        <authorList>
            <consortium name="The Broad Institute Genomics Platform"/>
            <consortium name="The Broad Institute Genome Sequencing Center for Infectious Disease"/>
            <person name="Wu L."/>
            <person name="Ma J."/>
        </authorList>
    </citation>
    <scope>NUCLEOTIDE SEQUENCE [LARGE SCALE GENOMIC DNA]</scope>
    <source>
        <strain evidence="2 3">CGMCC 1.15824</strain>
    </source>
</reference>
<protein>
    <submittedName>
        <fullName evidence="2">DUF3267 domain-containing protein</fullName>
    </submittedName>
</protein>
<dbReference type="Pfam" id="PF11667">
    <property type="entry name" value="DUF3267"/>
    <property type="match status" value="1"/>
</dbReference>
<organism evidence="2 3">
    <name type="scientific">Saliphagus infecundisoli</name>
    <dbReference type="NCBI Taxonomy" id="1849069"/>
    <lineage>
        <taxon>Archaea</taxon>
        <taxon>Methanobacteriati</taxon>
        <taxon>Methanobacteriota</taxon>
        <taxon>Stenosarchaea group</taxon>
        <taxon>Halobacteria</taxon>
        <taxon>Halobacteriales</taxon>
        <taxon>Natrialbaceae</taxon>
        <taxon>Saliphagus</taxon>
    </lineage>
</organism>
<evidence type="ECO:0000256" key="1">
    <source>
        <dbReference type="SAM" id="Phobius"/>
    </source>
</evidence>
<keyword evidence="1" id="KW-0812">Transmembrane</keyword>
<evidence type="ECO:0000313" key="3">
    <source>
        <dbReference type="Proteomes" id="UP001595925"/>
    </source>
</evidence>
<sequence length="318" mass="33653">MSDHGTTDRGTERTETVIGDLKLTRGLAIQMAALGTLGLFVAVAALSVLYQGATGEAATFRFAPGVDWWTDALNLLVLAVLGTAFVVPHEWLHGLAIRHYGGEARYGVGVAHFVLPYAYATTDHEFSRDQFVVVLLTPLVVLTGVGVPVMLLLEWDWLIVPLAANAAGAVADLWMTMTLLSYPASIRLEDHETGVRILGDERDRPRELSVTALVWDALSGAAVAVIGLLAVLAVGGPLVLSALGVESLAVGTDGTVTFLFSFVSTPDEISFAVGPGVLAVGAALGLCYAFARSYRRRRPADEPTDVADVVAPDRARSS</sequence>
<accession>A0ABD5QCP4</accession>
<feature type="transmembrane region" description="Helical" evidence="1">
    <location>
        <begin position="212"/>
        <end position="234"/>
    </location>
</feature>
<comment type="caution">
    <text evidence="2">The sequence shown here is derived from an EMBL/GenBank/DDBJ whole genome shotgun (WGS) entry which is preliminary data.</text>
</comment>
<feature type="transmembrane region" description="Helical" evidence="1">
    <location>
        <begin position="269"/>
        <end position="291"/>
    </location>
</feature>
<dbReference type="Proteomes" id="UP001595925">
    <property type="component" value="Unassembled WGS sequence"/>
</dbReference>
<feature type="transmembrane region" description="Helical" evidence="1">
    <location>
        <begin position="31"/>
        <end position="52"/>
    </location>
</feature>
<gene>
    <name evidence="2" type="ORF">ACFPFO_06775</name>
</gene>
<keyword evidence="3" id="KW-1185">Reference proteome</keyword>
<keyword evidence="1" id="KW-1133">Transmembrane helix</keyword>
<name>A0ABD5QCP4_9EURY</name>
<dbReference type="InterPro" id="IPR021683">
    <property type="entry name" value="DUF3267"/>
</dbReference>
<dbReference type="EMBL" id="JBHSJG010000026">
    <property type="protein sequence ID" value="MFC4987468.1"/>
    <property type="molecule type" value="Genomic_DNA"/>
</dbReference>
<dbReference type="RefSeq" id="WP_224828830.1">
    <property type="nucleotide sequence ID" value="NZ_JAIVEF010000011.1"/>
</dbReference>
<keyword evidence="1" id="KW-0472">Membrane</keyword>
<dbReference type="AlphaFoldDB" id="A0ABD5QCP4"/>
<evidence type="ECO:0000313" key="2">
    <source>
        <dbReference type="EMBL" id="MFC4987468.1"/>
    </source>
</evidence>
<feature type="transmembrane region" description="Helical" evidence="1">
    <location>
        <begin position="159"/>
        <end position="180"/>
    </location>
</feature>
<feature type="transmembrane region" description="Helical" evidence="1">
    <location>
        <begin position="72"/>
        <end position="92"/>
    </location>
</feature>
<feature type="transmembrane region" description="Helical" evidence="1">
    <location>
        <begin position="131"/>
        <end position="153"/>
    </location>
</feature>